<evidence type="ECO:0000256" key="4">
    <source>
        <dbReference type="ARBA" id="ARBA00022475"/>
    </source>
</evidence>
<keyword evidence="5 9" id="KW-0997">Cell inner membrane</keyword>
<comment type="subcellular location">
    <subcellularLocation>
        <location evidence="1 9">Cell inner membrane</location>
        <topology evidence="1 9">Multi-pass membrane protein</topology>
    </subcellularLocation>
</comment>
<feature type="transmembrane region" description="Helical" evidence="9">
    <location>
        <begin position="539"/>
        <end position="556"/>
    </location>
</feature>
<evidence type="ECO:0000256" key="5">
    <source>
        <dbReference type="ARBA" id="ARBA00022519"/>
    </source>
</evidence>
<keyword evidence="7 9" id="KW-1133">Transmembrane helix</keyword>
<reference evidence="12" key="1">
    <citation type="journal article" date="2019" name="Int. J. Syst. Evol. Microbiol.">
        <title>The Global Catalogue of Microorganisms (GCM) 10K type strain sequencing project: providing services to taxonomists for standard genome sequencing and annotation.</title>
        <authorList>
            <consortium name="The Broad Institute Genomics Platform"/>
            <consortium name="The Broad Institute Genome Sequencing Center for Infectious Disease"/>
            <person name="Wu L."/>
            <person name="Ma J."/>
        </authorList>
    </citation>
    <scope>NUCLEOTIDE SEQUENCE [LARGE SCALE GENOMIC DNA]</scope>
    <source>
        <strain evidence="12">CGMCC 1.15394</strain>
    </source>
</reference>
<evidence type="ECO:0000256" key="6">
    <source>
        <dbReference type="ARBA" id="ARBA00022692"/>
    </source>
</evidence>
<dbReference type="SUPFAM" id="SSF82693">
    <property type="entry name" value="Multidrug efflux transporter AcrB pore domain, PN1, PN2, PC1 and PC2 subdomains"/>
    <property type="match status" value="3"/>
</dbReference>
<feature type="transmembrane region" description="Helical" evidence="9">
    <location>
        <begin position="920"/>
        <end position="945"/>
    </location>
</feature>
<keyword evidence="12" id="KW-1185">Reference proteome</keyword>
<feature type="domain" description="SSD" evidence="10">
    <location>
        <begin position="372"/>
        <end position="497"/>
    </location>
</feature>
<feature type="transmembrane region" description="Helical" evidence="9">
    <location>
        <begin position="436"/>
        <end position="460"/>
    </location>
</feature>
<proteinExistence type="inferred from homology"/>
<dbReference type="Gene3D" id="3.30.70.1320">
    <property type="entry name" value="Multidrug efflux transporter AcrB pore domain like"/>
    <property type="match status" value="1"/>
</dbReference>
<feature type="transmembrane region" description="Helical" evidence="9">
    <location>
        <begin position="12"/>
        <end position="33"/>
    </location>
</feature>
<keyword evidence="3 9" id="KW-0813">Transport</keyword>
<evidence type="ECO:0000256" key="3">
    <source>
        <dbReference type="ARBA" id="ARBA00022448"/>
    </source>
</evidence>
<feature type="transmembrane region" description="Helical" evidence="9">
    <location>
        <begin position="868"/>
        <end position="887"/>
    </location>
</feature>
<evidence type="ECO:0000256" key="7">
    <source>
        <dbReference type="ARBA" id="ARBA00022989"/>
    </source>
</evidence>
<keyword evidence="4" id="KW-1003">Cell membrane</keyword>
<dbReference type="Pfam" id="PF00873">
    <property type="entry name" value="ACR_tran"/>
    <property type="match status" value="1"/>
</dbReference>
<dbReference type="EMBL" id="BMIT01000005">
    <property type="protein sequence ID" value="GGE92399.1"/>
    <property type="molecule type" value="Genomic_DNA"/>
</dbReference>
<organism evidence="11 12">
    <name type="scientific">Pseudoalteromonas gelatinilytica</name>
    <dbReference type="NCBI Taxonomy" id="1703256"/>
    <lineage>
        <taxon>Bacteria</taxon>
        <taxon>Pseudomonadati</taxon>
        <taxon>Pseudomonadota</taxon>
        <taxon>Gammaproteobacteria</taxon>
        <taxon>Alteromonadales</taxon>
        <taxon>Pseudoalteromonadaceae</taxon>
        <taxon>Pseudoalteromonas</taxon>
    </lineage>
</organism>
<sequence length="1044" mass="112759">MFSHFFIKRPVFAIVISLVILLTGLVSLFTLPIDQYPDIAPPSVKVSASFPGATAETASESVAIPLEQELNGTPNMLYMESKATNSGSVGITLTFDVGTDPDLALVDVQNTASQAGSNLPVDVQTEGVNVSNESSVELLKLALTSDDPRYDEIYLSNYASINVEAALKRVPGVGKVRNTGSRSYAMRVWLKPDILAGYELTVNDVTAAIKAQNKEAAAGEIGAQPMSDAIKLNFPVRAQGRLNKVDEFNNIMLRVNSDGSMIRLRDVARVELASSAYTLNSKLNEQPATILQVYMLPGSNALAVTERVKAEMERLSEAFPKGVKWQLFYDASEFIKLSINEVINTLIQALILVILVVYLFLQNWRTTLIPALAVPVSIVGTFIALAAFGFTINNVSLLAMVLAIGIVVDDAIVVVESVERLINEQNMEVVAATKQAMTELSGAIAATSLVLAAVFVPVSFLAGITGIMYREFAISITVAVLISTLVALTLSPALCAIFLKPSAPSNNKIFNKFNSWLEGVGEKYTWLVKACSEKAKRSYIGFFIMVGGCYFVFSQLPSSFMPQEDQGRFFVDITLPDAATVSRTNEVISKANQFVMNHAGVAYSFTLAGENRRAGSAQSHGQMEVILQPWQVRAEQGFTVTSVMTDIRKQLYAIPDAEFNVFQPSAVAGLGSGSGVEFALQEKTGGNLTSLVESLEVLLANLNNRPEVAKASSSLRGSVPQLFLELDREKAMALEVPIADIYSTMKVLTGSSTINDFNLFGRVYRVKVQAEDEFRARPENLNEFYVRSKNGAMVPSNVLAKLNLTTGPSAINRFNMFTSAMVNVSPAEGYASGDVIKVIKEEMAKLPPNLGYEWTGLTYQEIRSSGQLSIAISLAIVFVFLFLAALYESWSLPFAVLLISPIAMLGAAVLTLVTGHENNLFFQVAFIALIGLAAKNSILIVEVANQLYQEGMDAADAAIEAARSRFRPILMTAASFVLGVLPLVLASGPGAVGRQSVSMPILGGMLLASSIGIILVPLFFITAARFVKKQPILASKKVEEQVDA</sequence>
<dbReference type="InterPro" id="IPR001036">
    <property type="entry name" value="Acrflvin-R"/>
</dbReference>
<feature type="transmembrane region" description="Helical" evidence="9">
    <location>
        <begin position="966"/>
        <end position="985"/>
    </location>
</feature>
<dbReference type="Gene3D" id="3.30.70.1440">
    <property type="entry name" value="Multidrug efflux transporter AcrB pore domain"/>
    <property type="match status" value="1"/>
</dbReference>
<keyword evidence="8 9" id="KW-0472">Membrane</keyword>
<feature type="transmembrane region" description="Helical" evidence="9">
    <location>
        <begin position="368"/>
        <end position="390"/>
    </location>
</feature>
<dbReference type="InterPro" id="IPR027463">
    <property type="entry name" value="AcrB_DN_DC_subdom"/>
</dbReference>
<evidence type="ECO:0000256" key="2">
    <source>
        <dbReference type="ARBA" id="ARBA00010942"/>
    </source>
</evidence>
<dbReference type="PROSITE" id="PS50156">
    <property type="entry name" value="SSD"/>
    <property type="match status" value="1"/>
</dbReference>
<feature type="transmembrane region" description="Helical" evidence="9">
    <location>
        <begin position="342"/>
        <end position="361"/>
    </location>
</feature>
<feature type="transmembrane region" description="Helical" evidence="9">
    <location>
        <begin position="396"/>
        <end position="415"/>
    </location>
</feature>
<evidence type="ECO:0000313" key="12">
    <source>
        <dbReference type="Proteomes" id="UP000638462"/>
    </source>
</evidence>
<dbReference type="PANTHER" id="PTHR32063:SF13">
    <property type="entry name" value="MULTIDRUG EFFLUX PUMP SUBUNIT ACRB-RELATED"/>
    <property type="match status" value="1"/>
</dbReference>
<dbReference type="SUPFAM" id="SSF82714">
    <property type="entry name" value="Multidrug efflux transporter AcrB TolC docking domain, DN and DC subdomains"/>
    <property type="match status" value="2"/>
</dbReference>
<evidence type="ECO:0000256" key="9">
    <source>
        <dbReference type="RuleBase" id="RU364070"/>
    </source>
</evidence>
<dbReference type="Gene3D" id="3.30.70.1430">
    <property type="entry name" value="Multidrug efflux transporter AcrB pore domain"/>
    <property type="match status" value="2"/>
</dbReference>
<protein>
    <recommendedName>
        <fullName evidence="9">Efflux pump membrane transporter</fullName>
    </recommendedName>
</protein>
<dbReference type="SUPFAM" id="SSF82866">
    <property type="entry name" value="Multidrug efflux transporter AcrB transmembrane domain"/>
    <property type="match status" value="2"/>
</dbReference>
<feature type="transmembrane region" description="Helical" evidence="9">
    <location>
        <begin position="472"/>
        <end position="499"/>
    </location>
</feature>
<keyword evidence="6 9" id="KW-0812">Transmembrane</keyword>
<dbReference type="PANTHER" id="PTHR32063">
    <property type="match status" value="1"/>
</dbReference>
<accession>A0ABQ1TGC2</accession>
<dbReference type="Gene3D" id="3.30.2090.10">
    <property type="entry name" value="Multidrug efflux transporter AcrB TolC docking domain, DN and DC subdomains"/>
    <property type="match status" value="2"/>
</dbReference>
<feature type="transmembrane region" description="Helical" evidence="9">
    <location>
        <begin position="894"/>
        <end position="914"/>
    </location>
</feature>
<comment type="caution">
    <text evidence="11">The sequence shown here is derived from an EMBL/GenBank/DDBJ whole genome shotgun (WGS) entry which is preliminary data.</text>
</comment>
<evidence type="ECO:0000256" key="1">
    <source>
        <dbReference type="ARBA" id="ARBA00004429"/>
    </source>
</evidence>
<dbReference type="Proteomes" id="UP000638462">
    <property type="component" value="Unassembled WGS sequence"/>
</dbReference>
<dbReference type="PRINTS" id="PR00702">
    <property type="entry name" value="ACRIFLAVINRP"/>
</dbReference>
<evidence type="ECO:0000256" key="8">
    <source>
        <dbReference type="ARBA" id="ARBA00023136"/>
    </source>
</evidence>
<evidence type="ECO:0000259" key="10">
    <source>
        <dbReference type="PROSITE" id="PS50156"/>
    </source>
</evidence>
<comment type="similarity">
    <text evidence="2 9">Belongs to the resistance-nodulation-cell division (RND) (TC 2.A.6) family.</text>
</comment>
<name>A0ABQ1TGC2_9GAMM</name>
<gene>
    <name evidence="11" type="ORF">GCM10008027_16580</name>
</gene>
<dbReference type="InterPro" id="IPR004764">
    <property type="entry name" value="MdtF-like"/>
</dbReference>
<dbReference type="InterPro" id="IPR000731">
    <property type="entry name" value="SSD"/>
</dbReference>
<dbReference type="NCBIfam" id="TIGR00915">
    <property type="entry name" value="2A0602"/>
    <property type="match status" value="1"/>
</dbReference>
<dbReference type="Gene3D" id="1.20.1640.10">
    <property type="entry name" value="Multidrug efflux transporter AcrB transmembrane domain"/>
    <property type="match status" value="2"/>
</dbReference>
<feature type="transmembrane region" description="Helical" evidence="9">
    <location>
        <begin position="1005"/>
        <end position="1027"/>
    </location>
</feature>
<evidence type="ECO:0000313" key="11">
    <source>
        <dbReference type="EMBL" id="GGE92399.1"/>
    </source>
</evidence>
<dbReference type="RefSeq" id="WP_188728242.1">
    <property type="nucleotide sequence ID" value="NZ_BMIT01000005.1"/>
</dbReference>